<gene>
    <name evidence="1" type="ORF">WN55_05777</name>
</gene>
<keyword evidence="2" id="KW-1185">Reference proteome</keyword>
<dbReference type="AlphaFoldDB" id="A0A154PMR3"/>
<organism evidence="1 2">
    <name type="scientific">Dufourea novaeangliae</name>
    <name type="common">Sweat bee</name>
    <dbReference type="NCBI Taxonomy" id="178035"/>
    <lineage>
        <taxon>Eukaryota</taxon>
        <taxon>Metazoa</taxon>
        <taxon>Ecdysozoa</taxon>
        <taxon>Arthropoda</taxon>
        <taxon>Hexapoda</taxon>
        <taxon>Insecta</taxon>
        <taxon>Pterygota</taxon>
        <taxon>Neoptera</taxon>
        <taxon>Endopterygota</taxon>
        <taxon>Hymenoptera</taxon>
        <taxon>Apocrita</taxon>
        <taxon>Aculeata</taxon>
        <taxon>Apoidea</taxon>
        <taxon>Anthophila</taxon>
        <taxon>Halictidae</taxon>
        <taxon>Rophitinae</taxon>
        <taxon>Dufourea</taxon>
    </lineage>
</organism>
<dbReference type="PANTHER" id="PTHR47326:SF1">
    <property type="entry name" value="HTH PSQ-TYPE DOMAIN-CONTAINING PROTEIN"/>
    <property type="match status" value="1"/>
</dbReference>
<name>A0A154PMR3_DUFNO</name>
<dbReference type="GO" id="GO:0003676">
    <property type="term" value="F:nucleic acid binding"/>
    <property type="evidence" value="ECO:0007669"/>
    <property type="project" value="InterPro"/>
</dbReference>
<proteinExistence type="predicted"/>
<dbReference type="PANTHER" id="PTHR47326">
    <property type="entry name" value="TRANSPOSABLE ELEMENT TC3 TRANSPOSASE-LIKE PROTEIN"/>
    <property type="match status" value="1"/>
</dbReference>
<dbReference type="EMBL" id="KQ434985">
    <property type="protein sequence ID" value="KZC13156.1"/>
    <property type="molecule type" value="Genomic_DNA"/>
</dbReference>
<evidence type="ECO:0000313" key="1">
    <source>
        <dbReference type="EMBL" id="KZC13156.1"/>
    </source>
</evidence>
<sequence length="112" mass="13182">MWFQHNDCHAHSAKEARQALQTVFLNRWIGRSEQFPCSPRSPYHTPIDFSLWGTLKDKVYFNPPMTQENMKQRIPQACDDTVTSETIENGVSTLRNRLHHCIEIEGRQFEHL</sequence>
<accession>A0A154PMR3</accession>
<dbReference type="Gene3D" id="3.30.420.10">
    <property type="entry name" value="Ribonuclease H-like superfamily/Ribonuclease H"/>
    <property type="match status" value="1"/>
</dbReference>
<evidence type="ECO:0000313" key="2">
    <source>
        <dbReference type="Proteomes" id="UP000076502"/>
    </source>
</evidence>
<reference evidence="1 2" key="1">
    <citation type="submission" date="2015-07" db="EMBL/GenBank/DDBJ databases">
        <title>The genome of Dufourea novaeangliae.</title>
        <authorList>
            <person name="Pan H."/>
            <person name="Kapheim K."/>
        </authorList>
    </citation>
    <scope>NUCLEOTIDE SEQUENCE [LARGE SCALE GENOMIC DNA]</scope>
    <source>
        <strain evidence="1">0120121106</strain>
        <tissue evidence="1">Whole body</tissue>
    </source>
</reference>
<protein>
    <recommendedName>
        <fullName evidence="3">Histone-lysine N-methyltransferase SETMAR</fullName>
    </recommendedName>
</protein>
<dbReference type="InterPro" id="IPR036397">
    <property type="entry name" value="RNaseH_sf"/>
</dbReference>
<evidence type="ECO:0008006" key="3">
    <source>
        <dbReference type="Google" id="ProtNLM"/>
    </source>
</evidence>
<dbReference type="Proteomes" id="UP000076502">
    <property type="component" value="Unassembled WGS sequence"/>
</dbReference>